<feature type="compositionally biased region" description="Basic and acidic residues" evidence="1">
    <location>
        <begin position="103"/>
        <end position="137"/>
    </location>
</feature>
<evidence type="ECO:0000313" key="2">
    <source>
        <dbReference type="EMBL" id="KAL0577357.1"/>
    </source>
</evidence>
<protein>
    <submittedName>
        <fullName evidence="2">Uncharacterized protein</fullName>
    </submittedName>
</protein>
<comment type="caution">
    <text evidence="2">The sequence shown here is derived from an EMBL/GenBank/DDBJ whole genome shotgun (WGS) entry which is preliminary data.</text>
</comment>
<gene>
    <name evidence="2" type="ORF">V5O48_004609</name>
</gene>
<name>A0ABR3FPH6_9AGAR</name>
<feature type="region of interest" description="Disordered" evidence="1">
    <location>
        <begin position="95"/>
        <end position="137"/>
    </location>
</feature>
<proteinExistence type="predicted"/>
<reference evidence="2 3" key="1">
    <citation type="submission" date="2024-02" db="EMBL/GenBank/DDBJ databases">
        <title>A draft genome for the cacao thread blight pathogen Marasmius crinis-equi.</title>
        <authorList>
            <person name="Cohen S.P."/>
            <person name="Baruah I.K."/>
            <person name="Amoako-Attah I."/>
            <person name="Bukari Y."/>
            <person name="Meinhardt L.W."/>
            <person name="Bailey B.A."/>
        </authorList>
    </citation>
    <scope>NUCLEOTIDE SEQUENCE [LARGE SCALE GENOMIC DNA]</scope>
    <source>
        <strain evidence="2 3">GH-76</strain>
    </source>
</reference>
<keyword evidence="3" id="KW-1185">Reference proteome</keyword>
<organism evidence="2 3">
    <name type="scientific">Marasmius crinis-equi</name>
    <dbReference type="NCBI Taxonomy" id="585013"/>
    <lineage>
        <taxon>Eukaryota</taxon>
        <taxon>Fungi</taxon>
        <taxon>Dikarya</taxon>
        <taxon>Basidiomycota</taxon>
        <taxon>Agaricomycotina</taxon>
        <taxon>Agaricomycetes</taxon>
        <taxon>Agaricomycetidae</taxon>
        <taxon>Agaricales</taxon>
        <taxon>Marasmiineae</taxon>
        <taxon>Marasmiaceae</taxon>
        <taxon>Marasmius</taxon>
    </lineage>
</organism>
<evidence type="ECO:0000313" key="3">
    <source>
        <dbReference type="Proteomes" id="UP001465976"/>
    </source>
</evidence>
<dbReference type="EMBL" id="JBAHYK010000161">
    <property type="protein sequence ID" value="KAL0577357.1"/>
    <property type="molecule type" value="Genomic_DNA"/>
</dbReference>
<sequence>MILHQQYPDRIENMSMGRANRMGIVTVDEPILNNPDCIQSLLTQLQLFIPYDIEYNFIAFFHSALNAVGDQISGIYPTIIVILVNKQRSLRDVTLQSEESEAEAPREREVSALRFRSAGEHSEMDLERGKETQLPRV</sequence>
<accession>A0ABR3FPH6</accession>
<evidence type="ECO:0000256" key="1">
    <source>
        <dbReference type="SAM" id="MobiDB-lite"/>
    </source>
</evidence>
<dbReference type="Proteomes" id="UP001465976">
    <property type="component" value="Unassembled WGS sequence"/>
</dbReference>